<evidence type="ECO:0000313" key="2">
    <source>
        <dbReference type="Proteomes" id="UP000887013"/>
    </source>
</evidence>
<evidence type="ECO:0000313" key="1">
    <source>
        <dbReference type="EMBL" id="GFT47596.1"/>
    </source>
</evidence>
<gene>
    <name evidence="1" type="ORF">NPIL_441021</name>
</gene>
<dbReference type="Proteomes" id="UP000887013">
    <property type="component" value="Unassembled WGS sequence"/>
</dbReference>
<organism evidence="1 2">
    <name type="scientific">Nephila pilipes</name>
    <name type="common">Giant wood spider</name>
    <name type="synonym">Nephila maculata</name>
    <dbReference type="NCBI Taxonomy" id="299642"/>
    <lineage>
        <taxon>Eukaryota</taxon>
        <taxon>Metazoa</taxon>
        <taxon>Ecdysozoa</taxon>
        <taxon>Arthropoda</taxon>
        <taxon>Chelicerata</taxon>
        <taxon>Arachnida</taxon>
        <taxon>Araneae</taxon>
        <taxon>Araneomorphae</taxon>
        <taxon>Entelegynae</taxon>
        <taxon>Araneoidea</taxon>
        <taxon>Nephilidae</taxon>
        <taxon>Nephila</taxon>
    </lineage>
</organism>
<accession>A0A8X6TVD0</accession>
<dbReference type="EMBL" id="BMAW01016158">
    <property type="protein sequence ID" value="GFT47596.1"/>
    <property type="molecule type" value="Genomic_DNA"/>
</dbReference>
<protein>
    <submittedName>
        <fullName evidence="1">Uncharacterized protein</fullName>
    </submittedName>
</protein>
<reference evidence="1" key="1">
    <citation type="submission" date="2020-08" db="EMBL/GenBank/DDBJ databases">
        <title>Multicomponent nature underlies the extraordinary mechanical properties of spider dragline silk.</title>
        <authorList>
            <person name="Kono N."/>
            <person name="Nakamura H."/>
            <person name="Mori M."/>
            <person name="Yoshida Y."/>
            <person name="Ohtoshi R."/>
            <person name="Malay A.D."/>
            <person name="Moran D.A.P."/>
            <person name="Tomita M."/>
            <person name="Numata K."/>
            <person name="Arakawa K."/>
        </authorList>
    </citation>
    <scope>NUCLEOTIDE SEQUENCE</scope>
</reference>
<keyword evidence="2" id="KW-1185">Reference proteome</keyword>
<sequence length="237" mass="26835">MVWPLLWKALNIQKRDYNSSCNVPGNTGSPSLDRELEDQARINTRSVLAENFGSGDHFFAFDIVSLPNGTFTLYAPHCSSVVGSIDGFTAKCKILHSPPQDPFFVGVKRAFATTTKKVLLQLMLQKKKQKRTAKIYGFRIFLDRGIMLGFHWLSAQLEPSVSGEFELEWNSTHCLCVLSAAKAQRRAQHNSEANRYWEDTITLNNCILARHHNTKQLYFGRLLTLPTLLHVVSGFFT</sequence>
<comment type="caution">
    <text evidence="1">The sequence shown here is derived from an EMBL/GenBank/DDBJ whole genome shotgun (WGS) entry which is preliminary data.</text>
</comment>
<name>A0A8X6TVD0_NEPPI</name>
<dbReference type="AlphaFoldDB" id="A0A8X6TVD0"/>
<proteinExistence type="predicted"/>